<evidence type="ECO:0000313" key="3">
    <source>
        <dbReference type="Proteomes" id="UP000016521"/>
    </source>
</evidence>
<organism evidence="2 3">
    <name type="scientific">Pseudoalteromonas piscicida</name>
    <dbReference type="NCBI Taxonomy" id="43662"/>
    <lineage>
        <taxon>Bacteria</taxon>
        <taxon>Pseudomonadati</taxon>
        <taxon>Pseudomonadota</taxon>
        <taxon>Gammaproteobacteria</taxon>
        <taxon>Alteromonadales</taxon>
        <taxon>Pseudoalteromonadaceae</taxon>
        <taxon>Pseudoalteromonas</taxon>
    </lineage>
</organism>
<dbReference type="Proteomes" id="UP000016521">
    <property type="component" value="Chromosome I"/>
</dbReference>
<dbReference type="PROSITE" id="PS51257">
    <property type="entry name" value="PROKAR_LIPOPROTEIN"/>
    <property type="match status" value="1"/>
</dbReference>
<keyword evidence="3" id="KW-1185">Reference proteome</keyword>
<reference evidence="2 3" key="1">
    <citation type="submission" date="2015-06" db="EMBL/GenBank/DDBJ databases">
        <authorList>
            <person name="Xie B.-B."/>
            <person name="Rong J.-C."/>
            <person name="Qin Q.-L."/>
            <person name="Zhang Y.-Z."/>
        </authorList>
    </citation>
    <scope>NUCLEOTIDE SEQUENCE [LARGE SCALE GENOMIC DNA]</scope>
    <source>
        <strain evidence="2 3">JCM 20779</strain>
    </source>
</reference>
<proteinExistence type="predicted"/>
<keyword evidence="1" id="KW-0732">Signal</keyword>
<gene>
    <name evidence="2" type="ORF">PPIS_a0248</name>
</gene>
<evidence type="ECO:0000256" key="1">
    <source>
        <dbReference type="SAM" id="SignalP"/>
    </source>
</evidence>
<feature type="chain" id="PRO_5046764824" description="Lipoprotein" evidence="1">
    <location>
        <begin position="20"/>
        <end position="66"/>
    </location>
</feature>
<dbReference type="RefSeq" id="WP_096040856.1">
    <property type="nucleotide sequence ID" value="NZ_CP011924.1"/>
</dbReference>
<sequence>MKAKLALIAMSALLLSACGDNDNNMVMPEPPDINTNQTAAKTNLKDKQALIMRSFYSSLVLPCRTN</sequence>
<feature type="signal peptide" evidence="1">
    <location>
        <begin position="1"/>
        <end position="19"/>
    </location>
</feature>
<protein>
    <recommendedName>
        <fullName evidence="4">Lipoprotein</fullName>
    </recommendedName>
</protein>
<dbReference type="EMBL" id="CP011924">
    <property type="protein sequence ID" value="ATD05583.1"/>
    <property type="molecule type" value="Genomic_DNA"/>
</dbReference>
<evidence type="ECO:0008006" key="4">
    <source>
        <dbReference type="Google" id="ProtNLM"/>
    </source>
</evidence>
<evidence type="ECO:0000313" key="2">
    <source>
        <dbReference type="EMBL" id="ATD05583.1"/>
    </source>
</evidence>
<accession>A0ABM6N9N2</accession>
<name>A0ABM6N9N2_PSEO7</name>